<keyword evidence="1" id="KW-1185">Reference proteome</keyword>
<sequence>MKSRRYHLEYLRIVFETLRKFDLKMNPLKSAFGVTSGNFLGFIVRHRGIDVDPTNIDAIQKMLEPKNLRGLQSLQGNLSFIWRFDQVFLNHVPREANCKADALANLVMTMALGENESTKDYSSDVLTKKKPTKQWRMHILTHVECTNMVPSSIYFYASIRPIFSFGRTMVKDCMEHAKRCQACQFHANYIHEPPEPLHPTVASWPFDAWGLDVVGPLSKSSMGQMYDIPRYIITDNGTPFDNNLVKSLCEKLGFKKQKSSMYNSPANNFAEAFNKMLGNLLKKVVAKNKRDWHEKNW</sequence>
<evidence type="ECO:0000313" key="1">
    <source>
        <dbReference type="Proteomes" id="UP000790787"/>
    </source>
</evidence>
<reference evidence="2" key="2">
    <citation type="submission" date="2025-08" db="UniProtKB">
        <authorList>
            <consortium name="RefSeq"/>
        </authorList>
    </citation>
    <scope>IDENTIFICATION</scope>
    <source>
        <tissue evidence="2">Leaf</tissue>
    </source>
</reference>
<dbReference type="RefSeq" id="XP_075098014.1">
    <property type="nucleotide sequence ID" value="XM_075241913.1"/>
</dbReference>
<accession>A0AC58TLB2</accession>
<dbReference type="Proteomes" id="UP000790787">
    <property type="component" value="Chromosome 21"/>
</dbReference>
<reference evidence="1" key="1">
    <citation type="journal article" date="2014" name="Nat. Commun.">
        <title>The tobacco genome sequence and its comparison with those of tomato and potato.</title>
        <authorList>
            <person name="Sierro N."/>
            <person name="Battey J.N."/>
            <person name="Ouadi S."/>
            <person name="Bakaher N."/>
            <person name="Bovet L."/>
            <person name="Willig A."/>
            <person name="Goepfert S."/>
            <person name="Peitsch M.C."/>
            <person name="Ivanov N.V."/>
        </authorList>
    </citation>
    <scope>NUCLEOTIDE SEQUENCE [LARGE SCALE GENOMIC DNA]</scope>
</reference>
<organism evidence="1 2">
    <name type="scientific">Nicotiana tabacum</name>
    <name type="common">Common tobacco</name>
    <dbReference type="NCBI Taxonomy" id="4097"/>
    <lineage>
        <taxon>Eukaryota</taxon>
        <taxon>Viridiplantae</taxon>
        <taxon>Streptophyta</taxon>
        <taxon>Embryophyta</taxon>
        <taxon>Tracheophyta</taxon>
        <taxon>Spermatophyta</taxon>
        <taxon>Magnoliopsida</taxon>
        <taxon>eudicotyledons</taxon>
        <taxon>Gunneridae</taxon>
        <taxon>Pentapetalae</taxon>
        <taxon>asterids</taxon>
        <taxon>lamiids</taxon>
        <taxon>Solanales</taxon>
        <taxon>Solanaceae</taxon>
        <taxon>Nicotianoideae</taxon>
        <taxon>Nicotianeae</taxon>
        <taxon>Nicotiana</taxon>
    </lineage>
</organism>
<protein>
    <submittedName>
        <fullName evidence="2">Uncharacterized protein LOC142175330</fullName>
    </submittedName>
</protein>
<proteinExistence type="predicted"/>
<gene>
    <name evidence="2" type="primary">LOC142175330</name>
</gene>
<evidence type="ECO:0000313" key="2">
    <source>
        <dbReference type="RefSeq" id="XP_075098014.1"/>
    </source>
</evidence>
<name>A0AC58TLB2_TOBAC</name>